<evidence type="ECO:0000256" key="2">
    <source>
        <dbReference type="ARBA" id="ARBA00023121"/>
    </source>
</evidence>
<accession>A0A3S9HBC8</accession>
<dbReference type="OrthoDB" id="9780660at2"/>
<evidence type="ECO:0000256" key="3">
    <source>
        <dbReference type="SAM" id="Coils"/>
    </source>
</evidence>
<dbReference type="KEGG" id="jeh:EJN90_08480"/>
<sequence length="283" mass="32060">MKVIVDSACDLPLSYLQNHEVDVLPLSVILDDKEYIDKYEITNEQIYSFIKEGKHPSTSQVALEKFDAAFRRLAESKECGIYIALSSNLSGTYQAAVLAYTQVKEDYPEFDLRLIDSQNASLGIALMVREAVQMKEEGFTLDEIEERIHFMVKHVVSIFTVQDLNYLAEGGRLSKSSAFLGGLLNIHPLLEVVDGRLEPQEKLRGRKKVLNKMYSRLEAEAQQIEKQTVLIVHTNEVETVKDMKEYIQENIKPAEVIDYPIGAVVSAHTGMGTIGLFYMNEYE</sequence>
<dbReference type="Proteomes" id="UP000273326">
    <property type="component" value="Chromosome"/>
</dbReference>
<keyword evidence="3" id="KW-0175">Coiled coil</keyword>
<dbReference type="GO" id="GO:0008289">
    <property type="term" value="F:lipid binding"/>
    <property type="evidence" value="ECO:0007669"/>
    <property type="project" value="UniProtKB-KW"/>
</dbReference>
<dbReference type="InterPro" id="IPR050270">
    <property type="entry name" value="DegV_domain_contain"/>
</dbReference>
<feature type="coiled-coil region" evidence="3">
    <location>
        <begin position="200"/>
        <end position="227"/>
    </location>
</feature>
<dbReference type="Gene3D" id="3.30.1180.10">
    <property type="match status" value="1"/>
</dbReference>
<organism evidence="4 5">
    <name type="scientific">Jeotgalibaca ciconiae</name>
    <dbReference type="NCBI Taxonomy" id="2496265"/>
    <lineage>
        <taxon>Bacteria</taxon>
        <taxon>Bacillati</taxon>
        <taxon>Bacillota</taxon>
        <taxon>Bacilli</taxon>
        <taxon>Lactobacillales</taxon>
        <taxon>Carnobacteriaceae</taxon>
        <taxon>Jeotgalibaca</taxon>
    </lineage>
</organism>
<name>A0A3S9HBC8_9LACT</name>
<evidence type="ECO:0000256" key="1">
    <source>
        <dbReference type="ARBA" id="ARBA00003238"/>
    </source>
</evidence>
<dbReference type="RefSeq" id="WP_126110299.1">
    <property type="nucleotide sequence ID" value="NZ_CP034465.1"/>
</dbReference>
<dbReference type="SUPFAM" id="SSF82549">
    <property type="entry name" value="DAK1/DegV-like"/>
    <property type="match status" value="1"/>
</dbReference>
<dbReference type="InterPro" id="IPR043168">
    <property type="entry name" value="DegV_C"/>
</dbReference>
<proteinExistence type="predicted"/>
<dbReference type="InterPro" id="IPR003797">
    <property type="entry name" value="DegV"/>
</dbReference>
<dbReference type="PANTHER" id="PTHR33434:SF3">
    <property type="entry name" value="DEGV DOMAIN-CONTAINING PROTEIN YITS"/>
    <property type="match status" value="1"/>
</dbReference>
<dbReference type="AlphaFoldDB" id="A0A3S9HBC8"/>
<evidence type="ECO:0000313" key="4">
    <source>
        <dbReference type="EMBL" id="AZP04666.1"/>
    </source>
</evidence>
<keyword evidence="2" id="KW-0446">Lipid-binding</keyword>
<dbReference type="Gene3D" id="3.40.50.10170">
    <property type="match status" value="1"/>
</dbReference>
<comment type="function">
    <text evidence="1">May bind long-chain fatty acids, such as palmitate, and may play a role in lipid transport or fatty acid metabolism.</text>
</comment>
<keyword evidence="5" id="KW-1185">Reference proteome</keyword>
<dbReference type="PANTHER" id="PTHR33434">
    <property type="entry name" value="DEGV DOMAIN-CONTAINING PROTEIN DR_1986-RELATED"/>
    <property type="match status" value="1"/>
</dbReference>
<dbReference type="Pfam" id="PF02645">
    <property type="entry name" value="DegV"/>
    <property type="match status" value="1"/>
</dbReference>
<protein>
    <submittedName>
        <fullName evidence="4">DegV family protein</fullName>
    </submittedName>
</protein>
<dbReference type="PROSITE" id="PS51482">
    <property type="entry name" value="DEGV"/>
    <property type="match status" value="1"/>
</dbReference>
<reference evidence="5" key="1">
    <citation type="submission" date="2018-12" db="EMBL/GenBank/DDBJ databases">
        <title>Complete genome sequencing of Jeotgalibaca sp. H21T32.</title>
        <authorList>
            <person name="Bae J.-W."/>
            <person name="Lee S.-Y."/>
        </authorList>
    </citation>
    <scope>NUCLEOTIDE SEQUENCE [LARGE SCALE GENOMIC DNA]</scope>
    <source>
        <strain evidence="5">H21T32</strain>
    </source>
</reference>
<dbReference type="EMBL" id="CP034465">
    <property type="protein sequence ID" value="AZP04666.1"/>
    <property type="molecule type" value="Genomic_DNA"/>
</dbReference>
<dbReference type="NCBIfam" id="TIGR00762">
    <property type="entry name" value="DegV"/>
    <property type="match status" value="1"/>
</dbReference>
<evidence type="ECO:0000313" key="5">
    <source>
        <dbReference type="Proteomes" id="UP000273326"/>
    </source>
</evidence>
<gene>
    <name evidence="4" type="ORF">EJN90_08480</name>
</gene>